<dbReference type="AlphaFoldDB" id="A0A7W7WMX7"/>
<reference evidence="1 2" key="1">
    <citation type="submission" date="2020-08" db="EMBL/GenBank/DDBJ databases">
        <title>Sequencing the genomes of 1000 actinobacteria strains.</title>
        <authorList>
            <person name="Klenk H.-P."/>
        </authorList>
    </citation>
    <scope>NUCLEOTIDE SEQUENCE [LARGE SCALE GENOMIC DNA]</scope>
    <source>
        <strain evidence="1 2">DSM 45886</strain>
    </source>
</reference>
<dbReference type="EMBL" id="JACHJW010000001">
    <property type="protein sequence ID" value="MBB4957047.1"/>
    <property type="molecule type" value="Genomic_DNA"/>
</dbReference>
<dbReference type="RefSeq" id="WP_184532806.1">
    <property type="nucleotide sequence ID" value="NZ_JACHJW010000001.1"/>
</dbReference>
<accession>A0A7W7WMX7</accession>
<gene>
    <name evidence="1" type="ORF">FHR38_000780</name>
</gene>
<name>A0A7W7WMX7_9ACTN</name>
<keyword evidence="2" id="KW-1185">Reference proteome</keyword>
<organism evidence="1 2">
    <name type="scientific">Micromonospora polyrhachis</name>
    <dbReference type="NCBI Taxonomy" id="1282883"/>
    <lineage>
        <taxon>Bacteria</taxon>
        <taxon>Bacillati</taxon>
        <taxon>Actinomycetota</taxon>
        <taxon>Actinomycetes</taxon>
        <taxon>Micromonosporales</taxon>
        <taxon>Micromonosporaceae</taxon>
        <taxon>Micromonospora</taxon>
    </lineage>
</organism>
<comment type="caution">
    <text evidence="1">The sequence shown here is derived from an EMBL/GenBank/DDBJ whole genome shotgun (WGS) entry which is preliminary data.</text>
</comment>
<sequence length="53" mass="5504">MDALQTVATTPDDVDALIAELEAQFGDVQMLPQAAYPCVSCTQGCTHVASCAC</sequence>
<evidence type="ECO:0000313" key="1">
    <source>
        <dbReference type="EMBL" id="MBB4957047.1"/>
    </source>
</evidence>
<evidence type="ECO:0000313" key="2">
    <source>
        <dbReference type="Proteomes" id="UP000578819"/>
    </source>
</evidence>
<protein>
    <submittedName>
        <fullName evidence="1">Uncharacterized protein</fullName>
    </submittedName>
</protein>
<proteinExistence type="predicted"/>
<dbReference type="Proteomes" id="UP000578819">
    <property type="component" value="Unassembled WGS sequence"/>
</dbReference>